<protein>
    <recommendedName>
        <fullName evidence="3">HEAT repeat domain-containing protein</fullName>
    </recommendedName>
</protein>
<evidence type="ECO:0000313" key="2">
    <source>
        <dbReference type="Proteomes" id="UP000178435"/>
    </source>
</evidence>
<dbReference type="PANTHER" id="PTHR12697">
    <property type="entry name" value="PBS LYASE HEAT-LIKE PROTEIN"/>
    <property type="match status" value="1"/>
</dbReference>
<evidence type="ECO:0008006" key="3">
    <source>
        <dbReference type="Google" id="ProtNLM"/>
    </source>
</evidence>
<dbReference type="Pfam" id="PF13646">
    <property type="entry name" value="HEAT_2"/>
    <property type="match status" value="1"/>
</dbReference>
<dbReference type="InterPro" id="IPR011989">
    <property type="entry name" value="ARM-like"/>
</dbReference>
<reference evidence="1 2" key="1">
    <citation type="journal article" date="2016" name="Nat. Commun.">
        <title>Thousands of microbial genomes shed light on interconnected biogeochemical processes in an aquifer system.</title>
        <authorList>
            <person name="Anantharaman K."/>
            <person name="Brown C.T."/>
            <person name="Hug L.A."/>
            <person name="Sharon I."/>
            <person name="Castelle C.J."/>
            <person name="Probst A.J."/>
            <person name="Thomas B.C."/>
            <person name="Singh A."/>
            <person name="Wilkins M.J."/>
            <person name="Karaoz U."/>
            <person name="Brodie E.L."/>
            <person name="Williams K.H."/>
            <person name="Hubbard S.S."/>
            <person name="Banfield J.F."/>
        </authorList>
    </citation>
    <scope>NUCLEOTIDE SEQUENCE [LARGE SCALE GENOMIC DNA]</scope>
</reference>
<sequence length="288" mass="32385">MLSLFRTKKFLLKKKKYNEAERLLRRVKAGLFIQQQSAGIEIGSNGGEVPRLSQVFSIAGGEKIDYELVKKKALDFVSDKSWEIRNMGVKLLGEICCREGIKPLCELLLNKKEVGFVRRNSAKALGKIGLDLPEVIDALVNSMDNSYWEIRTEAIKALGILVGKNKKIENRLIERLFGKKSQNLISQNGSHRVRYKEKNLEVREAIAETLGEVGVSHDTVLALKHLLTDDIWMVRSKALNSLAQVLGSANEEFKKIASGVDLTCESFVPVFPLKDVYSKIIKNDKVKK</sequence>
<gene>
    <name evidence="1" type="ORF">A2149_02030</name>
</gene>
<dbReference type="InterPro" id="IPR004155">
    <property type="entry name" value="PBS_lyase_HEAT"/>
</dbReference>
<dbReference type="InterPro" id="IPR016024">
    <property type="entry name" value="ARM-type_fold"/>
</dbReference>
<dbReference type="SUPFAM" id="SSF48371">
    <property type="entry name" value="ARM repeat"/>
    <property type="match status" value="1"/>
</dbReference>
<dbReference type="GO" id="GO:0016491">
    <property type="term" value="F:oxidoreductase activity"/>
    <property type="evidence" value="ECO:0007669"/>
    <property type="project" value="TreeGrafter"/>
</dbReference>
<accession>A0A1F7RSX4</accession>
<proteinExistence type="predicted"/>
<dbReference type="PANTHER" id="PTHR12697:SF5">
    <property type="entry name" value="DEOXYHYPUSINE HYDROXYLASE"/>
    <property type="match status" value="1"/>
</dbReference>
<evidence type="ECO:0000313" key="1">
    <source>
        <dbReference type="EMBL" id="OGL44643.1"/>
    </source>
</evidence>
<comment type="caution">
    <text evidence="1">The sequence shown here is derived from an EMBL/GenBank/DDBJ whole genome shotgun (WGS) entry which is preliminary data.</text>
</comment>
<dbReference type="EMBL" id="MGDF01000134">
    <property type="protein sequence ID" value="OGL44643.1"/>
    <property type="molecule type" value="Genomic_DNA"/>
</dbReference>
<dbReference type="Proteomes" id="UP000178435">
    <property type="component" value="Unassembled WGS sequence"/>
</dbReference>
<dbReference type="Gene3D" id="1.25.10.10">
    <property type="entry name" value="Leucine-rich Repeat Variant"/>
    <property type="match status" value="1"/>
</dbReference>
<organism evidence="1 2">
    <name type="scientific">Candidatus Schekmanbacteria bacterium RBG_16_38_11</name>
    <dbReference type="NCBI Taxonomy" id="1817880"/>
    <lineage>
        <taxon>Bacteria</taxon>
        <taxon>Candidatus Schekmaniibacteriota</taxon>
    </lineage>
</organism>
<dbReference type="SMART" id="SM00567">
    <property type="entry name" value="EZ_HEAT"/>
    <property type="match status" value="3"/>
</dbReference>
<dbReference type="AlphaFoldDB" id="A0A1F7RSX4"/>
<name>A0A1F7RSX4_9BACT</name>